<protein>
    <submittedName>
        <fullName evidence="3">Uncharacterized protein</fullName>
    </submittedName>
</protein>
<name>A0ABP4U985_9ACTN</name>
<keyword evidence="2" id="KW-0812">Transmembrane</keyword>
<feature type="region of interest" description="Disordered" evidence="1">
    <location>
        <begin position="1"/>
        <end position="22"/>
    </location>
</feature>
<keyword evidence="4" id="KW-1185">Reference proteome</keyword>
<proteinExistence type="predicted"/>
<reference evidence="4" key="1">
    <citation type="journal article" date="2019" name="Int. J. Syst. Evol. Microbiol.">
        <title>The Global Catalogue of Microorganisms (GCM) 10K type strain sequencing project: providing services to taxonomists for standard genome sequencing and annotation.</title>
        <authorList>
            <consortium name="The Broad Institute Genomics Platform"/>
            <consortium name="The Broad Institute Genome Sequencing Center for Infectious Disease"/>
            <person name="Wu L."/>
            <person name="Ma J."/>
        </authorList>
    </citation>
    <scope>NUCLEOTIDE SEQUENCE [LARGE SCALE GENOMIC DNA]</scope>
    <source>
        <strain evidence="4">JCM 13244</strain>
    </source>
</reference>
<sequence length="184" mass="20302">MVDTQTPASIQPTTDKLISMTKTNEPGPLRRIWRNRPLRFTLIGLMCLALPAGCIGVMNAVSGECLRANIKVSESVLPGTYRGPDGMRVSLYPNGDIRVRNWPYDPFEGDGRHFDGQGSWAYQLGTTVPSEEKFPYVALSFDESVSEGDAPVEDQKLMVGGSSEEPVLFEQDDPDSCPDAEFRQ</sequence>
<organism evidence="3 4">
    <name type="scientific">Streptomyces yatensis</name>
    <dbReference type="NCBI Taxonomy" id="155177"/>
    <lineage>
        <taxon>Bacteria</taxon>
        <taxon>Bacillati</taxon>
        <taxon>Actinomycetota</taxon>
        <taxon>Actinomycetes</taxon>
        <taxon>Kitasatosporales</taxon>
        <taxon>Streptomycetaceae</taxon>
        <taxon>Streptomyces</taxon>
        <taxon>Streptomyces violaceusniger group</taxon>
    </lineage>
</organism>
<keyword evidence="2" id="KW-0472">Membrane</keyword>
<dbReference type="EMBL" id="BAAALR010000053">
    <property type="protein sequence ID" value="GAA1700625.1"/>
    <property type="molecule type" value="Genomic_DNA"/>
</dbReference>
<accession>A0ABP4U985</accession>
<evidence type="ECO:0000313" key="3">
    <source>
        <dbReference type="EMBL" id="GAA1700625.1"/>
    </source>
</evidence>
<dbReference type="Proteomes" id="UP001499947">
    <property type="component" value="Unassembled WGS sequence"/>
</dbReference>
<evidence type="ECO:0000256" key="2">
    <source>
        <dbReference type="SAM" id="Phobius"/>
    </source>
</evidence>
<evidence type="ECO:0000256" key="1">
    <source>
        <dbReference type="SAM" id="MobiDB-lite"/>
    </source>
</evidence>
<feature type="transmembrane region" description="Helical" evidence="2">
    <location>
        <begin position="40"/>
        <end position="61"/>
    </location>
</feature>
<gene>
    <name evidence="3" type="ORF">GCM10009680_46700</name>
</gene>
<evidence type="ECO:0000313" key="4">
    <source>
        <dbReference type="Proteomes" id="UP001499947"/>
    </source>
</evidence>
<feature type="region of interest" description="Disordered" evidence="1">
    <location>
        <begin position="159"/>
        <end position="184"/>
    </location>
</feature>
<keyword evidence="2" id="KW-1133">Transmembrane helix</keyword>
<comment type="caution">
    <text evidence="3">The sequence shown here is derived from an EMBL/GenBank/DDBJ whole genome shotgun (WGS) entry which is preliminary data.</text>
</comment>